<sequence>MNIRRNSQFFLIGLVCSLIIAVFLSPFASPDPDGLDRVAEDLQFSKKEDPNALGSQLPFARIFDGYALKGVPEGVATPLAGFLGTLATFGIAWGIGKLVMPKSQNQE</sequence>
<evidence type="ECO:0000313" key="9">
    <source>
        <dbReference type="Proteomes" id="UP000030321"/>
    </source>
</evidence>
<evidence type="ECO:0000256" key="1">
    <source>
        <dbReference type="ARBA" id="ARBA00004236"/>
    </source>
</evidence>
<evidence type="ECO:0000313" key="8">
    <source>
        <dbReference type="EMBL" id="GAL94273.1"/>
    </source>
</evidence>
<protein>
    <submittedName>
        <fullName evidence="8">Additional substrate-specific component NikN of nickel ECF transporter</fullName>
    </submittedName>
</protein>
<dbReference type="RefSeq" id="WP_045360266.1">
    <property type="nucleotide sequence ID" value="NZ_BBPA01000053.1"/>
</dbReference>
<keyword evidence="5 6" id="KW-0472">Membrane</keyword>
<feature type="transmembrane region" description="Helical" evidence="6">
    <location>
        <begin position="9"/>
        <end position="28"/>
    </location>
</feature>
<name>A0A0A1VXQ7_MICAE</name>
<keyword evidence="2" id="KW-1003">Cell membrane</keyword>
<dbReference type="InterPro" id="IPR025937">
    <property type="entry name" value="PDGLE_dom"/>
</dbReference>
<dbReference type="EMBL" id="BBPA01000053">
    <property type="protein sequence ID" value="GAL94273.1"/>
    <property type="molecule type" value="Genomic_DNA"/>
</dbReference>
<keyword evidence="3 6" id="KW-0812">Transmembrane</keyword>
<evidence type="ECO:0000256" key="4">
    <source>
        <dbReference type="ARBA" id="ARBA00022989"/>
    </source>
</evidence>
<evidence type="ECO:0000256" key="6">
    <source>
        <dbReference type="SAM" id="Phobius"/>
    </source>
</evidence>
<accession>A0A0A1VXQ7</accession>
<feature type="transmembrane region" description="Helical" evidence="6">
    <location>
        <begin position="75"/>
        <end position="95"/>
    </location>
</feature>
<comment type="subcellular location">
    <subcellularLocation>
        <location evidence="1">Cell membrane</location>
    </subcellularLocation>
</comment>
<gene>
    <name evidence="8" type="ORF">N44_02853</name>
</gene>
<evidence type="ECO:0000256" key="2">
    <source>
        <dbReference type="ARBA" id="ARBA00022475"/>
    </source>
</evidence>
<keyword evidence="4 6" id="KW-1133">Transmembrane helix</keyword>
<proteinExistence type="predicted"/>
<dbReference type="Pfam" id="PF13190">
    <property type="entry name" value="PDGLE"/>
    <property type="match status" value="1"/>
</dbReference>
<comment type="caution">
    <text evidence="8">The sequence shown here is derived from an EMBL/GenBank/DDBJ whole genome shotgun (WGS) entry which is preliminary data.</text>
</comment>
<reference evidence="9" key="1">
    <citation type="journal article" date="2015" name="Genome">
        <title>Whole Genome Sequence of the Non-Microcystin-Producing Microcystis aeruginosa Strain NIES-44.</title>
        <authorList>
            <person name="Okano K."/>
            <person name="Miyata N."/>
            <person name="Ozaki Y."/>
        </authorList>
    </citation>
    <scope>NUCLEOTIDE SEQUENCE [LARGE SCALE GENOMIC DNA]</scope>
    <source>
        <strain evidence="9">NIES-44</strain>
    </source>
</reference>
<evidence type="ECO:0000256" key="5">
    <source>
        <dbReference type="ARBA" id="ARBA00023136"/>
    </source>
</evidence>
<feature type="domain" description="PDGLE" evidence="7">
    <location>
        <begin position="8"/>
        <end position="99"/>
    </location>
</feature>
<evidence type="ECO:0000256" key="3">
    <source>
        <dbReference type="ARBA" id="ARBA00022692"/>
    </source>
</evidence>
<evidence type="ECO:0000259" key="7">
    <source>
        <dbReference type="Pfam" id="PF13190"/>
    </source>
</evidence>
<dbReference type="Proteomes" id="UP000030321">
    <property type="component" value="Unassembled WGS sequence"/>
</dbReference>
<organism evidence="8 9">
    <name type="scientific">Microcystis aeruginosa NIES-44</name>
    <dbReference type="NCBI Taxonomy" id="449439"/>
    <lineage>
        <taxon>Bacteria</taxon>
        <taxon>Bacillati</taxon>
        <taxon>Cyanobacteriota</taxon>
        <taxon>Cyanophyceae</taxon>
        <taxon>Oscillatoriophycideae</taxon>
        <taxon>Chroococcales</taxon>
        <taxon>Microcystaceae</taxon>
        <taxon>Microcystis</taxon>
    </lineage>
</organism>
<dbReference type="GO" id="GO:0005886">
    <property type="term" value="C:plasma membrane"/>
    <property type="evidence" value="ECO:0007669"/>
    <property type="project" value="UniProtKB-SubCell"/>
</dbReference>
<dbReference type="AlphaFoldDB" id="A0A0A1VXQ7"/>